<protein>
    <submittedName>
        <fullName evidence="6">Response regulator transcription factor</fullName>
    </submittedName>
</protein>
<feature type="domain" description="Response regulatory" evidence="5">
    <location>
        <begin position="3"/>
        <end position="118"/>
    </location>
</feature>
<dbReference type="Pfam" id="PF00196">
    <property type="entry name" value="GerE"/>
    <property type="match status" value="1"/>
</dbReference>
<dbReference type="InterPro" id="IPR011006">
    <property type="entry name" value="CheY-like_superfamily"/>
</dbReference>
<accession>A0A934PZS0</accession>
<dbReference type="GO" id="GO:0006355">
    <property type="term" value="P:regulation of DNA-templated transcription"/>
    <property type="evidence" value="ECO:0007669"/>
    <property type="project" value="InterPro"/>
</dbReference>
<dbReference type="PROSITE" id="PS50043">
    <property type="entry name" value="HTH_LUXR_2"/>
    <property type="match status" value="1"/>
</dbReference>
<dbReference type="Pfam" id="PF00072">
    <property type="entry name" value="Response_reg"/>
    <property type="match status" value="1"/>
</dbReference>
<comment type="caution">
    <text evidence="6">The sequence shown here is derived from an EMBL/GenBank/DDBJ whole genome shotgun (WGS) entry which is preliminary data.</text>
</comment>
<dbReference type="InterPro" id="IPR058245">
    <property type="entry name" value="NreC/VraR/RcsB-like_REC"/>
</dbReference>
<evidence type="ECO:0000256" key="2">
    <source>
        <dbReference type="ARBA" id="ARBA00023125"/>
    </source>
</evidence>
<dbReference type="InterPro" id="IPR039420">
    <property type="entry name" value="WalR-like"/>
</dbReference>
<dbReference type="InterPro" id="IPR000792">
    <property type="entry name" value="Tscrpt_reg_LuxR_C"/>
</dbReference>
<evidence type="ECO:0000259" key="4">
    <source>
        <dbReference type="PROSITE" id="PS50043"/>
    </source>
</evidence>
<dbReference type="SMART" id="SM00448">
    <property type="entry name" value="REC"/>
    <property type="match status" value="1"/>
</dbReference>
<dbReference type="EMBL" id="JAEDAO010000001">
    <property type="protein sequence ID" value="MBK0392535.1"/>
    <property type="molecule type" value="Genomic_DNA"/>
</dbReference>
<dbReference type="SUPFAM" id="SSF46894">
    <property type="entry name" value="C-terminal effector domain of the bipartite response regulators"/>
    <property type="match status" value="1"/>
</dbReference>
<evidence type="ECO:0000313" key="6">
    <source>
        <dbReference type="EMBL" id="MBK0392535.1"/>
    </source>
</evidence>
<evidence type="ECO:0000259" key="5">
    <source>
        <dbReference type="PROSITE" id="PS50110"/>
    </source>
</evidence>
<dbReference type="PANTHER" id="PTHR43214:SF43">
    <property type="entry name" value="TWO-COMPONENT RESPONSE REGULATOR"/>
    <property type="match status" value="1"/>
</dbReference>
<dbReference type="AlphaFoldDB" id="A0A934PZS0"/>
<keyword evidence="7" id="KW-1185">Reference proteome</keyword>
<keyword evidence="1 3" id="KW-0597">Phosphoprotein</keyword>
<dbReference type="PRINTS" id="PR00038">
    <property type="entry name" value="HTHLUXR"/>
</dbReference>
<evidence type="ECO:0000313" key="7">
    <source>
        <dbReference type="Proteomes" id="UP000617041"/>
    </source>
</evidence>
<dbReference type="PROSITE" id="PS50110">
    <property type="entry name" value="RESPONSE_REGULATORY"/>
    <property type="match status" value="1"/>
</dbReference>
<dbReference type="RefSeq" id="WP_200787464.1">
    <property type="nucleotide sequence ID" value="NZ_JAEDAO010000001.1"/>
</dbReference>
<gene>
    <name evidence="6" type="ORF">I8E28_08020</name>
</gene>
<feature type="modified residue" description="4-aspartylphosphate" evidence="3">
    <location>
        <position position="53"/>
    </location>
</feature>
<dbReference type="Gene3D" id="3.40.50.2300">
    <property type="match status" value="1"/>
</dbReference>
<sequence>MATVLLIDDHDIVRFGIDTLMRAAGLHVVASAQSLAAGLAAMAELRPDLVVTDMGIGDSHGLDTVRRVLAAQSPRPVLVVSMQDELLYAEPVLALGAAGYVMKETAHANVVPAARAALAGSKWASAAVVAHLAARAARRRDALPSATQDHLTTRELQILEQLKSGKTTKEIATALHLSVRTVDSHRANIKQKLELRTGAELIAFASSRL</sequence>
<dbReference type="CDD" id="cd17535">
    <property type="entry name" value="REC_NarL-like"/>
    <property type="match status" value="1"/>
</dbReference>
<name>A0A934PZS0_9BURK</name>
<dbReference type="GO" id="GO:0003677">
    <property type="term" value="F:DNA binding"/>
    <property type="evidence" value="ECO:0007669"/>
    <property type="project" value="UniProtKB-KW"/>
</dbReference>
<reference evidence="6" key="1">
    <citation type="submission" date="2020-12" db="EMBL/GenBank/DDBJ databases">
        <title>Ramlibacter sp. nov., isolated from a freshwater alga, Cryptomonas.</title>
        <authorList>
            <person name="Kim H.M."/>
            <person name="Jeon C.O."/>
        </authorList>
    </citation>
    <scope>NUCLEOTIDE SEQUENCE</scope>
    <source>
        <strain evidence="6">CrO1</strain>
    </source>
</reference>
<keyword evidence="2" id="KW-0238">DNA-binding</keyword>
<dbReference type="CDD" id="cd06170">
    <property type="entry name" value="LuxR_C_like"/>
    <property type="match status" value="1"/>
</dbReference>
<dbReference type="InterPro" id="IPR001789">
    <property type="entry name" value="Sig_transdc_resp-reg_receiver"/>
</dbReference>
<organism evidence="6 7">
    <name type="scientific">Ramlibacter algicola</name>
    <dbReference type="NCBI Taxonomy" id="2795217"/>
    <lineage>
        <taxon>Bacteria</taxon>
        <taxon>Pseudomonadati</taxon>
        <taxon>Pseudomonadota</taxon>
        <taxon>Betaproteobacteria</taxon>
        <taxon>Burkholderiales</taxon>
        <taxon>Comamonadaceae</taxon>
        <taxon>Ramlibacter</taxon>
    </lineage>
</organism>
<dbReference type="PANTHER" id="PTHR43214">
    <property type="entry name" value="TWO-COMPONENT RESPONSE REGULATOR"/>
    <property type="match status" value="1"/>
</dbReference>
<dbReference type="Proteomes" id="UP000617041">
    <property type="component" value="Unassembled WGS sequence"/>
</dbReference>
<dbReference type="GO" id="GO:0000160">
    <property type="term" value="P:phosphorelay signal transduction system"/>
    <property type="evidence" value="ECO:0007669"/>
    <property type="project" value="InterPro"/>
</dbReference>
<dbReference type="PROSITE" id="PS00622">
    <property type="entry name" value="HTH_LUXR_1"/>
    <property type="match status" value="1"/>
</dbReference>
<dbReference type="SUPFAM" id="SSF52172">
    <property type="entry name" value="CheY-like"/>
    <property type="match status" value="1"/>
</dbReference>
<proteinExistence type="predicted"/>
<dbReference type="InterPro" id="IPR016032">
    <property type="entry name" value="Sig_transdc_resp-reg_C-effctor"/>
</dbReference>
<evidence type="ECO:0000256" key="1">
    <source>
        <dbReference type="ARBA" id="ARBA00022553"/>
    </source>
</evidence>
<evidence type="ECO:0000256" key="3">
    <source>
        <dbReference type="PROSITE-ProRule" id="PRU00169"/>
    </source>
</evidence>
<feature type="domain" description="HTH luxR-type" evidence="4">
    <location>
        <begin position="144"/>
        <end position="209"/>
    </location>
</feature>
<dbReference type="SMART" id="SM00421">
    <property type="entry name" value="HTH_LUXR"/>
    <property type="match status" value="1"/>
</dbReference>